<gene>
    <name evidence="1" type="ORF">C7474_1435</name>
</gene>
<accession>A0A498C014</accession>
<evidence type="ECO:0000313" key="2">
    <source>
        <dbReference type="Proteomes" id="UP000273158"/>
    </source>
</evidence>
<dbReference type="AlphaFoldDB" id="A0A498C014"/>
<dbReference type="RefSeq" id="WP_241965155.1">
    <property type="nucleotide sequence ID" value="NZ_RCDB01000002.1"/>
</dbReference>
<dbReference type="InterPro" id="IPR018561">
    <property type="entry name" value="AosR"/>
</dbReference>
<reference evidence="1 2" key="1">
    <citation type="journal article" date="2015" name="Stand. Genomic Sci.">
        <title>Genomic Encyclopedia of Bacterial and Archaeal Type Strains, Phase III: the genomes of soil and plant-associated and newly described type strains.</title>
        <authorList>
            <person name="Whitman W.B."/>
            <person name="Woyke T."/>
            <person name="Klenk H.P."/>
            <person name="Zhou Y."/>
            <person name="Lilburn T.G."/>
            <person name="Beck B.J."/>
            <person name="De Vos P."/>
            <person name="Vandamme P."/>
            <person name="Eisen J.A."/>
            <person name="Garrity G."/>
            <person name="Hugenholtz P."/>
            <person name="Kyrpides N.C."/>
        </authorList>
    </citation>
    <scope>NUCLEOTIDE SEQUENCE [LARGE SCALE GENOMIC DNA]</scope>
    <source>
        <strain evidence="1 2">S2T63</strain>
    </source>
</reference>
<comment type="caution">
    <text evidence="1">The sequence shown here is derived from an EMBL/GenBank/DDBJ whole genome shotgun (WGS) entry which is preliminary data.</text>
</comment>
<evidence type="ECO:0000313" key="1">
    <source>
        <dbReference type="EMBL" id="RLK49294.1"/>
    </source>
</evidence>
<dbReference type="Pfam" id="PF09438">
    <property type="entry name" value="DUF2017"/>
    <property type="match status" value="1"/>
</dbReference>
<dbReference type="Proteomes" id="UP000273158">
    <property type="component" value="Unassembled WGS sequence"/>
</dbReference>
<proteinExistence type="predicted"/>
<organism evidence="1 2">
    <name type="scientific">Microbacterium telephonicum</name>
    <dbReference type="NCBI Taxonomy" id="1714841"/>
    <lineage>
        <taxon>Bacteria</taxon>
        <taxon>Bacillati</taxon>
        <taxon>Actinomycetota</taxon>
        <taxon>Actinomycetes</taxon>
        <taxon>Micrococcales</taxon>
        <taxon>Microbacteriaceae</taxon>
        <taxon>Microbacterium</taxon>
    </lineage>
</organism>
<dbReference type="EMBL" id="RCDB01000002">
    <property type="protein sequence ID" value="RLK49294.1"/>
    <property type="molecule type" value="Genomic_DNA"/>
</dbReference>
<name>A0A498C014_9MICO</name>
<keyword evidence="2" id="KW-1185">Reference proteome</keyword>
<protein>
    <submittedName>
        <fullName evidence="1">Uncharacterized protein DUF2017</fullName>
    </submittedName>
</protein>
<sequence length="169" mass="18267">MSGPRLVFGISALEASHVEDVVGDLLQLLSAPDPTSDPAVARLVPDAYADDDSAAQEFRRLTESDLLARRRADADAVLESILAAQGAPGETESSGTHVLEVALTSPQAASWLRTLNTLRLVVATRLDIRTEDDHLDGDPRFALYDWLGYRLDLLVRLLAEADGSGSRYP</sequence>